<comment type="similarity">
    <text evidence="1">Belongs to the leucine-binding protein family.</text>
</comment>
<reference evidence="6" key="1">
    <citation type="submission" date="2018-09" db="EMBL/GenBank/DDBJ databases">
        <title>Paracoccus onubensis nov. sp. a moderate halophilic bacterium isolated from Gruta de las Maravillas (Aracena, Spain).</title>
        <authorList>
            <person name="Jurado V."/>
            <person name="Gutierrez-Patricio S."/>
            <person name="Gonzalez-Pimentel J.L."/>
            <person name="Miller A.Z."/>
            <person name="Laiz L."/>
            <person name="Saiz-Jimenez C."/>
        </authorList>
    </citation>
    <scope>NUCLEOTIDE SEQUENCE [LARGE SCALE GENOMIC DNA]</scope>
    <source>
        <strain evidence="6">DSM 26381</strain>
    </source>
</reference>
<evidence type="ECO:0000259" key="4">
    <source>
        <dbReference type="Pfam" id="PF13458"/>
    </source>
</evidence>
<dbReference type="InterPro" id="IPR028081">
    <property type="entry name" value="Leu-bd"/>
</dbReference>
<keyword evidence="6" id="KW-1185">Reference proteome</keyword>
<dbReference type="SUPFAM" id="SSF53822">
    <property type="entry name" value="Periplasmic binding protein-like I"/>
    <property type="match status" value="1"/>
</dbReference>
<feature type="domain" description="Leucine-binding protein" evidence="4">
    <location>
        <begin position="32"/>
        <end position="378"/>
    </location>
</feature>
<dbReference type="PANTHER" id="PTHR47151:SF2">
    <property type="entry name" value="AMINO ACID BINDING PROTEIN"/>
    <property type="match status" value="1"/>
</dbReference>
<dbReference type="PANTHER" id="PTHR47151">
    <property type="entry name" value="LEU/ILE/VAL-BINDING ABC TRANSPORTER SUBUNIT"/>
    <property type="match status" value="1"/>
</dbReference>
<dbReference type="RefSeq" id="WP_119900501.1">
    <property type="nucleotide sequence ID" value="NZ_QZEW01000114.1"/>
</dbReference>
<protein>
    <submittedName>
        <fullName evidence="5">ABC transporter substrate-binding protein</fullName>
    </submittedName>
</protein>
<name>A0A418ZXY6_9RHOB</name>
<feature type="signal peptide" evidence="3">
    <location>
        <begin position="1"/>
        <end position="27"/>
    </location>
</feature>
<gene>
    <name evidence="5" type="ORF">D3P05_19765</name>
</gene>
<accession>A0A418ZXY6</accession>
<evidence type="ECO:0000256" key="2">
    <source>
        <dbReference type="ARBA" id="ARBA00022729"/>
    </source>
</evidence>
<keyword evidence="2 3" id="KW-0732">Signal</keyword>
<organism evidence="5 6">
    <name type="scientific">Paracoccus siganidrum</name>
    <dbReference type="NCBI Taxonomy" id="1276757"/>
    <lineage>
        <taxon>Bacteria</taxon>
        <taxon>Pseudomonadati</taxon>
        <taxon>Pseudomonadota</taxon>
        <taxon>Alphaproteobacteria</taxon>
        <taxon>Rhodobacterales</taxon>
        <taxon>Paracoccaceae</taxon>
        <taxon>Paracoccus</taxon>
    </lineage>
</organism>
<evidence type="ECO:0000256" key="1">
    <source>
        <dbReference type="ARBA" id="ARBA00010062"/>
    </source>
</evidence>
<dbReference type="OrthoDB" id="9802022at2"/>
<dbReference type="AlphaFoldDB" id="A0A418ZXY6"/>
<dbReference type="Pfam" id="PF13458">
    <property type="entry name" value="Peripla_BP_6"/>
    <property type="match status" value="1"/>
</dbReference>
<proteinExistence type="inferred from homology"/>
<comment type="caution">
    <text evidence="5">The sequence shown here is derived from an EMBL/GenBank/DDBJ whole genome shotgun (WGS) entry which is preliminary data.</text>
</comment>
<evidence type="ECO:0000313" key="6">
    <source>
        <dbReference type="Proteomes" id="UP000283587"/>
    </source>
</evidence>
<dbReference type="InterPro" id="IPR028082">
    <property type="entry name" value="Peripla_BP_I"/>
</dbReference>
<evidence type="ECO:0000313" key="5">
    <source>
        <dbReference type="EMBL" id="RJL05343.1"/>
    </source>
</evidence>
<sequence length="402" mass="43416">MTKRWKSSVTAFLGMTALAMTTGAATAQDEESIKIGFAIALSGWMAAYDEEPYNAARQKIEEINAAGGLLGRQIEYQVIDTKTEPTLAINSASSLVDWGADIIVVSGDYDTGSPAAFVAQNAQKVAISFGASDPKMGVQGVGPNVFSAHTAGQAAGIVMAEYAFKELDYKTAYMLEDLTMEATKSSCAGFVAAWENAGGTLVGRDTFQGKDPSIAVQITRLKSLAETPDFLFMCSSLPQGPIAVRQLRAAAVDLPVLSDTGMSGNFWLSSVPGLKDFYVPTLMAIDEEDPREEIRNFLSAYQERWGQTPSTEFSVLGYCTIEQWSRAVELAGSVETDAVVEQMNQFKDEPITCGPTSYTDEVHIQVSRPQLITRVEDGAFRPVGVFQNEFVPDLGLLLRTGQ</sequence>
<feature type="chain" id="PRO_5019166866" evidence="3">
    <location>
        <begin position="28"/>
        <end position="402"/>
    </location>
</feature>
<dbReference type="Proteomes" id="UP000283587">
    <property type="component" value="Unassembled WGS sequence"/>
</dbReference>
<dbReference type="EMBL" id="QZEW01000114">
    <property type="protein sequence ID" value="RJL05343.1"/>
    <property type="molecule type" value="Genomic_DNA"/>
</dbReference>
<dbReference type="Gene3D" id="3.40.50.2300">
    <property type="match status" value="2"/>
</dbReference>
<evidence type="ECO:0000256" key="3">
    <source>
        <dbReference type="SAM" id="SignalP"/>
    </source>
</evidence>